<dbReference type="PANTHER" id="PTHR43591:SF50">
    <property type="entry name" value="METHYLTRANSFERASE DOMAIN-CONTAINING PROTEIN-RELATED"/>
    <property type="match status" value="1"/>
</dbReference>
<dbReference type="Gene3D" id="3.40.50.150">
    <property type="entry name" value="Vaccinia Virus protein VP39"/>
    <property type="match status" value="1"/>
</dbReference>
<feature type="region of interest" description="Disordered" evidence="1">
    <location>
        <begin position="6"/>
        <end position="43"/>
    </location>
</feature>
<evidence type="ECO:0000259" key="2">
    <source>
        <dbReference type="Pfam" id="PF13649"/>
    </source>
</evidence>
<keyword evidence="3" id="KW-0808">Transferase</keyword>
<evidence type="ECO:0000256" key="1">
    <source>
        <dbReference type="SAM" id="MobiDB-lite"/>
    </source>
</evidence>
<dbReference type="PANTHER" id="PTHR43591">
    <property type="entry name" value="METHYLTRANSFERASE"/>
    <property type="match status" value="1"/>
</dbReference>
<evidence type="ECO:0000313" key="4">
    <source>
        <dbReference type="Proteomes" id="UP001056384"/>
    </source>
</evidence>
<dbReference type="CDD" id="cd02440">
    <property type="entry name" value="AdoMet_MTases"/>
    <property type="match status" value="1"/>
</dbReference>
<gene>
    <name evidence="3" type="ORF">Slin15195_G128320</name>
</gene>
<feature type="compositionally biased region" description="Acidic residues" evidence="1">
    <location>
        <begin position="415"/>
        <end position="432"/>
    </location>
</feature>
<keyword evidence="3" id="KW-0489">Methyltransferase</keyword>
<dbReference type="EMBL" id="CP099429">
    <property type="protein sequence ID" value="USW59513.1"/>
    <property type="molecule type" value="Genomic_DNA"/>
</dbReference>
<feature type="compositionally biased region" description="Polar residues" evidence="1">
    <location>
        <begin position="10"/>
        <end position="43"/>
    </location>
</feature>
<dbReference type="Pfam" id="PF13649">
    <property type="entry name" value="Methyltransf_25"/>
    <property type="match status" value="1"/>
</dbReference>
<dbReference type="GO" id="GO:0008168">
    <property type="term" value="F:methyltransferase activity"/>
    <property type="evidence" value="ECO:0007669"/>
    <property type="project" value="UniProtKB-KW"/>
</dbReference>
<proteinExistence type="predicted"/>
<protein>
    <submittedName>
        <fullName evidence="3">S-adenosyl-L-methionine-dependent methyltransferase, Methyltransferase domain 25</fullName>
    </submittedName>
</protein>
<feature type="region of interest" description="Disordered" evidence="1">
    <location>
        <begin position="411"/>
        <end position="432"/>
    </location>
</feature>
<organism evidence="3 4">
    <name type="scientific">Septoria linicola</name>
    <dbReference type="NCBI Taxonomy" id="215465"/>
    <lineage>
        <taxon>Eukaryota</taxon>
        <taxon>Fungi</taxon>
        <taxon>Dikarya</taxon>
        <taxon>Ascomycota</taxon>
        <taxon>Pezizomycotina</taxon>
        <taxon>Dothideomycetes</taxon>
        <taxon>Dothideomycetidae</taxon>
        <taxon>Mycosphaerellales</taxon>
        <taxon>Mycosphaerellaceae</taxon>
        <taxon>Septoria</taxon>
    </lineage>
</organism>
<dbReference type="InterPro" id="IPR029063">
    <property type="entry name" value="SAM-dependent_MTases_sf"/>
</dbReference>
<feature type="domain" description="Methyltransferase" evidence="2">
    <location>
        <begin position="102"/>
        <end position="201"/>
    </location>
</feature>
<dbReference type="Proteomes" id="UP001056384">
    <property type="component" value="Chromosome 12"/>
</dbReference>
<name>A0A9Q9B5T2_9PEZI</name>
<dbReference type="InterPro" id="IPR041698">
    <property type="entry name" value="Methyltransf_25"/>
</dbReference>
<evidence type="ECO:0000313" key="3">
    <source>
        <dbReference type="EMBL" id="USW59513.1"/>
    </source>
</evidence>
<reference evidence="3" key="1">
    <citation type="submission" date="2022-06" db="EMBL/GenBank/DDBJ databases">
        <title>Complete genome sequences of two strains of the flax pathogen Septoria linicola.</title>
        <authorList>
            <person name="Lapalu N."/>
            <person name="Simon A."/>
            <person name="Demenou B."/>
            <person name="Paumier D."/>
            <person name="Guillot M.-P."/>
            <person name="Gout L."/>
            <person name="Valade R."/>
        </authorList>
    </citation>
    <scope>NUCLEOTIDE SEQUENCE</scope>
    <source>
        <strain evidence="3">SE15195</strain>
    </source>
</reference>
<feature type="region of interest" description="Disordered" evidence="1">
    <location>
        <begin position="310"/>
        <end position="335"/>
    </location>
</feature>
<sequence length="432" mass="48629">MEVLLARSLPSGTSTHSSGMSVTNHSTETLQRTPSEQNEQNLLKSPYELRYGRRYLRSEVPYPLPCDLAELQRQTLRTLLGIQVFGAPLCNPLRRANPPKKVLELGCGTAYWSAMCHDHFAAQGHTDIRFVGTDIAPLAPNLRRQGMKWKFVQHDMRRIPMPFDDNEFDLVMFKDVSMVMPLDAKTEKILVDAIRIVKPGGSIECWESDHVVRSLLNTQPPPPSKTPAEQDDANRTATFGLPIGHPFARAQNKYLQKANKWIEDSLDKRKLHPTPSTRIAEMLTQEPDLRDVGYRRVAIPFGELRWEKEGPNRRKRVSNGHDSPMSVDSRDKSSMFDSANLTPDQAALRQTALMTVLGQIESMEPMLKEVSGKNAEEWSHWWASMMTDLLDPGKAGLVGECLEMGAWWATKAGDPDDLDSEDDDEIVGQDAN</sequence>
<dbReference type="SUPFAM" id="SSF53335">
    <property type="entry name" value="S-adenosyl-L-methionine-dependent methyltransferases"/>
    <property type="match status" value="1"/>
</dbReference>
<accession>A0A9Q9B5T2</accession>
<dbReference type="GO" id="GO:0032259">
    <property type="term" value="P:methylation"/>
    <property type="evidence" value="ECO:0007669"/>
    <property type="project" value="UniProtKB-KW"/>
</dbReference>
<keyword evidence="4" id="KW-1185">Reference proteome</keyword>
<dbReference type="AlphaFoldDB" id="A0A9Q9B5T2"/>